<dbReference type="Pfam" id="PF00443">
    <property type="entry name" value="UCH"/>
    <property type="match status" value="1"/>
</dbReference>
<dbReference type="SUPFAM" id="SSF54001">
    <property type="entry name" value="Cysteine proteinases"/>
    <property type="match status" value="1"/>
</dbReference>
<dbReference type="AlphaFoldDB" id="A0AAW1PLK7"/>
<feature type="compositionally biased region" description="Low complexity" evidence="12">
    <location>
        <begin position="479"/>
        <end position="499"/>
    </location>
</feature>
<evidence type="ECO:0000256" key="8">
    <source>
        <dbReference type="ARBA" id="ARBA00023015"/>
    </source>
</evidence>
<dbReference type="Gene3D" id="3.90.70.10">
    <property type="entry name" value="Cysteine proteinases"/>
    <property type="match status" value="2"/>
</dbReference>
<evidence type="ECO:0000256" key="3">
    <source>
        <dbReference type="ARBA" id="ARBA00009085"/>
    </source>
</evidence>
<comment type="similarity">
    <text evidence="3 11">Belongs to the peptidase C19 family.</text>
</comment>
<feature type="compositionally biased region" description="Pro residues" evidence="12">
    <location>
        <begin position="572"/>
        <end position="585"/>
    </location>
</feature>
<evidence type="ECO:0000256" key="6">
    <source>
        <dbReference type="ARBA" id="ARBA00022801"/>
    </source>
</evidence>
<evidence type="ECO:0000256" key="2">
    <source>
        <dbReference type="ARBA" id="ARBA00004123"/>
    </source>
</evidence>
<dbReference type="PANTHER" id="PTHR21646:SF33">
    <property type="entry name" value="UBIQUITIN CARBOXYL-TERMINAL HYDROLASE 22"/>
    <property type="match status" value="1"/>
</dbReference>
<dbReference type="InterPro" id="IPR018200">
    <property type="entry name" value="USP_CS"/>
</dbReference>
<comment type="caution">
    <text evidence="14">The sequence shown here is derived from an EMBL/GenBank/DDBJ whole genome shotgun (WGS) entry which is preliminary data.</text>
</comment>
<feature type="compositionally biased region" description="Polar residues" evidence="12">
    <location>
        <begin position="534"/>
        <end position="544"/>
    </location>
</feature>
<dbReference type="EC" id="3.4.19.12" evidence="11"/>
<keyword evidence="15" id="KW-1185">Reference proteome</keyword>
<dbReference type="GO" id="GO:0005634">
    <property type="term" value="C:nucleus"/>
    <property type="evidence" value="ECO:0007669"/>
    <property type="project" value="UniProtKB-SubCell"/>
</dbReference>
<keyword evidence="4 11" id="KW-0645">Protease</keyword>
<dbReference type="GO" id="GO:0016579">
    <property type="term" value="P:protein deubiquitination"/>
    <property type="evidence" value="ECO:0007669"/>
    <property type="project" value="InterPro"/>
</dbReference>
<feature type="compositionally biased region" description="Low complexity" evidence="12">
    <location>
        <begin position="319"/>
        <end position="330"/>
    </location>
</feature>
<comment type="catalytic activity">
    <reaction evidence="1 11">
        <text>Thiol-dependent hydrolysis of ester, thioester, amide, peptide and isopeptide bonds formed by the C-terminal Gly of ubiquitin (a 76-residue protein attached to proteins as an intracellular targeting signal).</text>
        <dbReference type="EC" id="3.4.19.12"/>
    </reaction>
</comment>
<reference evidence="14 15" key="1">
    <citation type="journal article" date="2024" name="Nat. Commun.">
        <title>Phylogenomics reveals the evolutionary origins of lichenization in chlorophyte algae.</title>
        <authorList>
            <person name="Puginier C."/>
            <person name="Libourel C."/>
            <person name="Otte J."/>
            <person name="Skaloud P."/>
            <person name="Haon M."/>
            <person name="Grisel S."/>
            <person name="Petersen M."/>
            <person name="Berrin J.G."/>
            <person name="Delaux P.M."/>
            <person name="Dal Grande F."/>
            <person name="Keller J."/>
        </authorList>
    </citation>
    <scope>NUCLEOTIDE SEQUENCE [LARGE SCALE GENOMIC DNA]</scope>
    <source>
        <strain evidence="14 15">SAG 2036</strain>
    </source>
</reference>
<evidence type="ECO:0000256" key="7">
    <source>
        <dbReference type="ARBA" id="ARBA00022807"/>
    </source>
</evidence>
<dbReference type="PROSITE" id="PS00973">
    <property type="entry name" value="USP_2"/>
    <property type="match status" value="1"/>
</dbReference>
<keyword evidence="9" id="KW-0804">Transcription</keyword>
<dbReference type="EMBL" id="JALJOQ010000014">
    <property type="protein sequence ID" value="KAK9810753.1"/>
    <property type="molecule type" value="Genomic_DNA"/>
</dbReference>
<comment type="function">
    <text evidence="11">Recognizes and hydrolyzes the peptide bond at the C-terminal Gly of ubiquitin. Involved in the processing of poly-ubiquitin precursors as well as that of ubiquitinated proteins.</text>
</comment>
<feature type="compositionally biased region" description="Low complexity" evidence="12">
    <location>
        <begin position="455"/>
        <end position="470"/>
    </location>
</feature>
<feature type="region of interest" description="Disordered" evidence="12">
    <location>
        <begin position="455"/>
        <end position="506"/>
    </location>
</feature>
<feature type="region of interest" description="Disordered" evidence="12">
    <location>
        <begin position="534"/>
        <end position="646"/>
    </location>
</feature>
<protein>
    <recommendedName>
        <fullName evidence="11">Ubiquitin carboxyl-terminal hydrolase</fullName>
        <ecNumber evidence="11">3.4.19.12</ecNumber>
    </recommendedName>
</protein>
<keyword evidence="10" id="KW-0539">Nucleus</keyword>
<dbReference type="PROSITE" id="PS50235">
    <property type="entry name" value="USP_3"/>
    <property type="match status" value="1"/>
</dbReference>
<evidence type="ECO:0000256" key="11">
    <source>
        <dbReference type="RuleBase" id="RU366025"/>
    </source>
</evidence>
<dbReference type="PANTHER" id="PTHR21646">
    <property type="entry name" value="UBIQUITIN CARBOXYL-TERMINAL HYDROLASE"/>
    <property type="match status" value="1"/>
</dbReference>
<feature type="compositionally biased region" description="Low complexity" evidence="12">
    <location>
        <begin position="604"/>
        <end position="620"/>
    </location>
</feature>
<dbReference type="InterPro" id="IPR050185">
    <property type="entry name" value="Ub_carboxyl-term_hydrolase"/>
</dbReference>
<comment type="subcellular location">
    <subcellularLocation>
        <location evidence="2">Nucleus</location>
    </subcellularLocation>
</comment>
<evidence type="ECO:0000256" key="4">
    <source>
        <dbReference type="ARBA" id="ARBA00022670"/>
    </source>
</evidence>
<keyword evidence="8" id="KW-0805">Transcription regulation</keyword>
<evidence type="ECO:0000256" key="1">
    <source>
        <dbReference type="ARBA" id="ARBA00000707"/>
    </source>
</evidence>
<evidence type="ECO:0000256" key="12">
    <source>
        <dbReference type="SAM" id="MobiDB-lite"/>
    </source>
</evidence>
<feature type="region of interest" description="Disordered" evidence="12">
    <location>
        <begin position="393"/>
        <end position="412"/>
    </location>
</feature>
<keyword evidence="7 11" id="KW-0788">Thiol protease</keyword>
<keyword evidence="5 11" id="KW-0833">Ubl conjugation pathway</keyword>
<keyword evidence="6 11" id="KW-0378">Hydrolase</keyword>
<dbReference type="InterPro" id="IPR028889">
    <property type="entry name" value="USP"/>
</dbReference>
<dbReference type="Proteomes" id="UP001465755">
    <property type="component" value="Unassembled WGS sequence"/>
</dbReference>
<dbReference type="GO" id="GO:0006508">
    <property type="term" value="P:proteolysis"/>
    <property type="evidence" value="ECO:0007669"/>
    <property type="project" value="UniProtKB-KW"/>
</dbReference>
<dbReference type="PROSITE" id="PS00972">
    <property type="entry name" value="USP_1"/>
    <property type="match status" value="1"/>
</dbReference>
<accession>A0AAW1PLK7</accession>
<sequence>MNGNSFGCEHLAAWKQAQNKDAVSSRFGPLQRSLVTQWRRQAQTAELCGPKACCLRCARTTSGSQIDLSGPCYAADGVQGQHAFIVDIERRELFCSGCGDYVHDRSLDQAIAAAAALLVPERPNRLRADANSTKLATPMLSDLGKDYHAANGIAMDKRCTALPCDPASAPGLRGLTNLGNTCFMASILQAFLHTPPFRDYFLSGQHMNRRTKGNSCITCELDAVFTAAYSGERRPLKPTAFLLAWWQQADHHLASYGQQDAHEFYLNVLSGLDEAAQCSSPASSGVSLAEPSGPPGLPAVPNGWGHTANGWHGQEDSAARLSSQHSSSLANGHDDAGRHSQSTSPPAAAAPGIVQQSFGGTLQSDVICTSCGYVSTTCDPFLDISLDIDPPRKLPAPLAKRTPPPSSNKNGKRVAGAAAAAKNAKAAKRAAAAMLASADSALSEDLGLGFVERASTVTPSPRGSPTPTSTLDISITTDGNAPTAVTNNTAAASSAGASVEQTATSPRRHLPTEFAFRHSQDEASSPVLIIQEPSQSMQSDQWTPATHRARPIISRSPSQSSLPSGSELPSSRPQPTPVQMQPPPTQTAGTPQSHMRPPQQGCLSRPISAPAAVASSPSKAKTIAPSLAGKNGIRSPPAVTVPGKKPRPVRCGQCYTCRTPSLKKGCQRNHQLRTQGQDPALMTFEELQAVPIPLDDGSGFRPSAAAVPVHLGETLAPLSSPRSPVQPSHIPAQRAATAPKEIPRLNDLLLPANKLPLPHKGAMLSEQTLGAATMPGVSCAIVGEEAIKVPLVPSVPPGQQLATYKPIGAASLLGCLHRFVRPESLGDAADWKCDGCKECQRATKQMSIRRLPRVLCLHVKRFEHGFKAQGRKVDTPLLYPAFLNMRPFLASSVLQRRHSMHPAWHQQQPGRTSAADGTTYELYAIVVHRGHLQGGHYIASIKCGQQWFQCDDAVVTAVDAAVAHSPHAYMLFYRLACPSA</sequence>
<feature type="domain" description="USP" evidence="13">
    <location>
        <begin position="173"/>
        <end position="976"/>
    </location>
</feature>
<evidence type="ECO:0000313" key="14">
    <source>
        <dbReference type="EMBL" id="KAK9810753.1"/>
    </source>
</evidence>
<feature type="region of interest" description="Disordered" evidence="12">
    <location>
        <begin position="283"/>
        <end position="351"/>
    </location>
</feature>
<evidence type="ECO:0000313" key="15">
    <source>
        <dbReference type="Proteomes" id="UP001465755"/>
    </source>
</evidence>
<evidence type="ECO:0000256" key="10">
    <source>
        <dbReference type="ARBA" id="ARBA00023242"/>
    </source>
</evidence>
<name>A0AAW1PLK7_9CHLO</name>
<gene>
    <name evidence="14" type="ORF">WJX73_004987</name>
</gene>
<organism evidence="14 15">
    <name type="scientific">Symbiochloris irregularis</name>
    <dbReference type="NCBI Taxonomy" id="706552"/>
    <lineage>
        <taxon>Eukaryota</taxon>
        <taxon>Viridiplantae</taxon>
        <taxon>Chlorophyta</taxon>
        <taxon>core chlorophytes</taxon>
        <taxon>Trebouxiophyceae</taxon>
        <taxon>Trebouxiales</taxon>
        <taxon>Trebouxiaceae</taxon>
        <taxon>Symbiochloris</taxon>
    </lineage>
</organism>
<dbReference type="InterPro" id="IPR001394">
    <property type="entry name" value="Peptidase_C19_UCH"/>
</dbReference>
<proteinExistence type="inferred from homology"/>
<dbReference type="GO" id="GO:0004843">
    <property type="term" value="F:cysteine-type deubiquitinase activity"/>
    <property type="evidence" value="ECO:0007669"/>
    <property type="project" value="UniProtKB-UniRule"/>
</dbReference>
<evidence type="ECO:0000256" key="9">
    <source>
        <dbReference type="ARBA" id="ARBA00023163"/>
    </source>
</evidence>
<evidence type="ECO:0000259" key="13">
    <source>
        <dbReference type="PROSITE" id="PS50235"/>
    </source>
</evidence>
<feature type="compositionally biased region" description="Low complexity" evidence="12">
    <location>
        <begin position="551"/>
        <end position="571"/>
    </location>
</feature>
<dbReference type="InterPro" id="IPR038765">
    <property type="entry name" value="Papain-like_cys_pep_sf"/>
</dbReference>
<evidence type="ECO:0000256" key="5">
    <source>
        <dbReference type="ARBA" id="ARBA00022786"/>
    </source>
</evidence>